<dbReference type="EMBL" id="JAGYWB010000001">
    <property type="protein sequence ID" value="KAI0530686.1"/>
    <property type="molecule type" value="Genomic_DNA"/>
</dbReference>
<comment type="caution">
    <text evidence="1">The sequence shown here is derived from an EMBL/GenBank/DDBJ whole genome shotgun (WGS) entry which is preliminary data.</text>
</comment>
<sequence>MGPNQVRARTFLRWVPLLGQPRISHAVSALSGVTADGYPVPRKKNFSAVRLSSASSSQDVSSNGFP</sequence>
<gene>
    <name evidence="1" type="ORF">KFK09_000233</name>
</gene>
<name>A0A8T3CAI3_DENNO</name>
<organism evidence="1 2">
    <name type="scientific">Dendrobium nobile</name>
    <name type="common">Orchid</name>
    <dbReference type="NCBI Taxonomy" id="94219"/>
    <lineage>
        <taxon>Eukaryota</taxon>
        <taxon>Viridiplantae</taxon>
        <taxon>Streptophyta</taxon>
        <taxon>Embryophyta</taxon>
        <taxon>Tracheophyta</taxon>
        <taxon>Spermatophyta</taxon>
        <taxon>Magnoliopsida</taxon>
        <taxon>Liliopsida</taxon>
        <taxon>Asparagales</taxon>
        <taxon>Orchidaceae</taxon>
        <taxon>Epidendroideae</taxon>
        <taxon>Malaxideae</taxon>
        <taxon>Dendrobiinae</taxon>
        <taxon>Dendrobium</taxon>
    </lineage>
</organism>
<evidence type="ECO:0000313" key="1">
    <source>
        <dbReference type="EMBL" id="KAI0530686.1"/>
    </source>
</evidence>
<proteinExistence type="predicted"/>
<evidence type="ECO:0000313" key="2">
    <source>
        <dbReference type="Proteomes" id="UP000829196"/>
    </source>
</evidence>
<keyword evidence="2" id="KW-1185">Reference proteome</keyword>
<protein>
    <submittedName>
        <fullName evidence="1">Uncharacterized protein</fullName>
    </submittedName>
</protein>
<dbReference type="Proteomes" id="UP000829196">
    <property type="component" value="Unassembled WGS sequence"/>
</dbReference>
<accession>A0A8T3CAI3</accession>
<dbReference type="AlphaFoldDB" id="A0A8T3CAI3"/>
<reference evidence="1" key="1">
    <citation type="journal article" date="2022" name="Front. Genet.">
        <title>Chromosome-Scale Assembly of the Dendrobium nobile Genome Provides Insights Into the Molecular Mechanism of the Biosynthesis of the Medicinal Active Ingredient of Dendrobium.</title>
        <authorList>
            <person name="Xu Q."/>
            <person name="Niu S.-C."/>
            <person name="Li K.-L."/>
            <person name="Zheng P.-J."/>
            <person name="Zhang X.-J."/>
            <person name="Jia Y."/>
            <person name="Liu Y."/>
            <person name="Niu Y.-X."/>
            <person name="Yu L.-H."/>
            <person name="Chen D.-F."/>
            <person name="Zhang G.-Q."/>
        </authorList>
    </citation>
    <scope>NUCLEOTIDE SEQUENCE</scope>
    <source>
        <tissue evidence="1">Leaf</tissue>
    </source>
</reference>